<gene>
    <name evidence="1" type="ORF">HMPREF1195_01801</name>
</gene>
<reference evidence="1 2" key="1">
    <citation type="submission" date="2013-10" db="EMBL/GenBank/DDBJ databases">
        <title>The Genome Sequence of Streptococcus parasanguinis CC87K.</title>
        <authorList>
            <consortium name="The Broad Institute Genomics Platform"/>
            <person name="Earl A."/>
            <person name="Allen-Vercoe E."/>
            <person name="Daigneault M."/>
            <person name="Young S.K."/>
            <person name="Zeng Q."/>
            <person name="Gargeya S."/>
            <person name="Fitzgerald M."/>
            <person name="Abouelleil A."/>
            <person name="Alvarado L."/>
            <person name="Chapman S.B."/>
            <person name="Gainer-Dewar J."/>
            <person name="Goldberg J."/>
            <person name="Griggs A."/>
            <person name="Gujja S."/>
            <person name="Hansen M."/>
            <person name="Howarth C."/>
            <person name="Imamovic A."/>
            <person name="Ireland A."/>
            <person name="Larimer J."/>
            <person name="McCowan C."/>
            <person name="Murphy C."/>
            <person name="Pearson M."/>
            <person name="Poon T.W."/>
            <person name="Priest M."/>
            <person name="Roberts A."/>
            <person name="Saif S."/>
            <person name="Shea T."/>
            <person name="Sykes S."/>
            <person name="Wortman J."/>
            <person name="Nusbaum C."/>
            <person name="Birren B."/>
        </authorList>
    </citation>
    <scope>NUCLEOTIDE SEQUENCE [LARGE SCALE GENOMIC DNA]</scope>
    <source>
        <strain evidence="1 2">CC87K</strain>
    </source>
</reference>
<comment type="caution">
    <text evidence="1">The sequence shown here is derived from an EMBL/GenBank/DDBJ whole genome shotgun (WGS) entry which is preliminary data.</text>
</comment>
<dbReference type="AlphaFoldDB" id="V8B956"/>
<name>V8B956_STRPA</name>
<dbReference type="HOGENOM" id="CLU_204693_0_0_9"/>
<keyword evidence="2" id="KW-1185">Reference proteome</keyword>
<proteinExistence type="predicted"/>
<dbReference type="Proteomes" id="UP000018716">
    <property type="component" value="Unassembled WGS sequence"/>
</dbReference>
<sequence>MDKLNDGWIYFMNRGIIKNVKIPEFGEINLKISNGVVTLVETKEQTKI</sequence>
<dbReference type="EMBL" id="AZJD01000009">
    <property type="protein sequence ID" value="ETD11350.1"/>
    <property type="molecule type" value="Genomic_DNA"/>
</dbReference>
<evidence type="ECO:0000313" key="2">
    <source>
        <dbReference type="Proteomes" id="UP000018716"/>
    </source>
</evidence>
<protein>
    <submittedName>
        <fullName evidence="1">Uncharacterized protein</fullName>
    </submittedName>
</protein>
<organism evidence="1 2">
    <name type="scientific">Streptococcus parasanguinis CC87K</name>
    <dbReference type="NCBI Taxonomy" id="1073372"/>
    <lineage>
        <taxon>Bacteria</taxon>
        <taxon>Bacillati</taxon>
        <taxon>Bacillota</taxon>
        <taxon>Bacilli</taxon>
        <taxon>Lactobacillales</taxon>
        <taxon>Streptococcaceae</taxon>
        <taxon>Streptococcus</taxon>
    </lineage>
</organism>
<accession>V8B956</accession>
<dbReference type="RefSeq" id="WP_023919951.1">
    <property type="nucleotide sequence ID" value="NZ_KI669403.1"/>
</dbReference>
<evidence type="ECO:0000313" key="1">
    <source>
        <dbReference type="EMBL" id="ETD11350.1"/>
    </source>
</evidence>